<dbReference type="AlphaFoldDB" id="A0A1M5U0C8"/>
<reference evidence="2 3" key="1">
    <citation type="submission" date="2016-11" db="EMBL/GenBank/DDBJ databases">
        <authorList>
            <person name="Jaros S."/>
            <person name="Januszkiewicz K."/>
            <person name="Wedrychowicz H."/>
        </authorList>
    </citation>
    <scope>NUCLEOTIDE SEQUENCE [LARGE SCALE GENOMIC DNA]</scope>
    <source>
        <strain evidence="2 3">DSM 24574</strain>
    </source>
</reference>
<sequence length="192" mass="20567">MKTKSLYLAALIVISAAVAAVGKDEPRTAGVAIVPVKGSEVFKLIYKSESASKVKLNIYNAASKMIFTETLSNAEGFIRPLNFSGLPFGEYTVEVIDAAGKKTEKINFQPAKVASAIHVSKLANEEGKFLLAVSKTAGSEVSVKIYDEANNLVHSESRTVTGDFAQLYTIKASGSYTFEVSDNAGNTKTVRF</sequence>
<protein>
    <recommendedName>
        <fullName evidence="4">Por secretion system C-terminal sorting domain-containing protein</fullName>
    </recommendedName>
</protein>
<keyword evidence="1" id="KW-0732">Signal</keyword>
<keyword evidence="3" id="KW-1185">Reference proteome</keyword>
<evidence type="ECO:0000313" key="3">
    <source>
        <dbReference type="Proteomes" id="UP000184212"/>
    </source>
</evidence>
<dbReference type="EMBL" id="FQWQ01000003">
    <property type="protein sequence ID" value="SHH56326.1"/>
    <property type="molecule type" value="Genomic_DNA"/>
</dbReference>
<organism evidence="2 3">
    <name type="scientific">Chryseolinea serpens</name>
    <dbReference type="NCBI Taxonomy" id="947013"/>
    <lineage>
        <taxon>Bacteria</taxon>
        <taxon>Pseudomonadati</taxon>
        <taxon>Bacteroidota</taxon>
        <taxon>Cytophagia</taxon>
        <taxon>Cytophagales</taxon>
        <taxon>Fulvivirgaceae</taxon>
        <taxon>Chryseolinea</taxon>
    </lineage>
</organism>
<gene>
    <name evidence="2" type="ORF">SAMN04488109_4378</name>
</gene>
<dbReference type="OrthoDB" id="1492409at2"/>
<name>A0A1M5U0C8_9BACT</name>
<evidence type="ECO:0000313" key="2">
    <source>
        <dbReference type="EMBL" id="SHH56326.1"/>
    </source>
</evidence>
<evidence type="ECO:0008006" key="4">
    <source>
        <dbReference type="Google" id="ProtNLM"/>
    </source>
</evidence>
<dbReference type="Proteomes" id="UP000184212">
    <property type="component" value="Unassembled WGS sequence"/>
</dbReference>
<feature type="chain" id="PRO_5012206423" description="Por secretion system C-terminal sorting domain-containing protein" evidence="1">
    <location>
        <begin position="20"/>
        <end position="192"/>
    </location>
</feature>
<evidence type="ECO:0000256" key="1">
    <source>
        <dbReference type="SAM" id="SignalP"/>
    </source>
</evidence>
<feature type="signal peptide" evidence="1">
    <location>
        <begin position="1"/>
        <end position="19"/>
    </location>
</feature>
<accession>A0A1M5U0C8</accession>
<proteinExistence type="predicted"/>
<dbReference type="RefSeq" id="WP_073138213.1">
    <property type="nucleotide sequence ID" value="NZ_FQWQ01000003.1"/>
</dbReference>